<name>A0ACA9MKG7_9GLOM</name>
<organism evidence="1 2">
    <name type="scientific">Scutellospora calospora</name>
    <dbReference type="NCBI Taxonomy" id="85575"/>
    <lineage>
        <taxon>Eukaryota</taxon>
        <taxon>Fungi</taxon>
        <taxon>Fungi incertae sedis</taxon>
        <taxon>Mucoromycota</taxon>
        <taxon>Glomeromycotina</taxon>
        <taxon>Glomeromycetes</taxon>
        <taxon>Diversisporales</taxon>
        <taxon>Gigasporaceae</taxon>
        <taxon>Scutellospora</taxon>
    </lineage>
</organism>
<sequence>SVKGAKQFAKAFADVLAIISQDDKSKIGIGILTVSKTFYTLQSITEPVRVADHDFPCGNNQ</sequence>
<dbReference type="Proteomes" id="UP000789860">
    <property type="component" value="Unassembled WGS sequence"/>
</dbReference>
<feature type="non-terminal residue" evidence="1">
    <location>
        <position position="1"/>
    </location>
</feature>
<proteinExistence type="predicted"/>
<reference evidence="1" key="1">
    <citation type="submission" date="2021-06" db="EMBL/GenBank/DDBJ databases">
        <authorList>
            <person name="Kallberg Y."/>
            <person name="Tangrot J."/>
            <person name="Rosling A."/>
        </authorList>
    </citation>
    <scope>NUCLEOTIDE SEQUENCE</scope>
    <source>
        <strain evidence="1">AU212A</strain>
    </source>
</reference>
<feature type="non-terminal residue" evidence="1">
    <location>
        <position position="61"/>
    </location>
</feature>
<evidence type="ECO:0000313" key="1">
    <source>
        <dbReference type="EMBL" id="CAG8589262.1"/>
    </source>
</evidence>
<comment type="caution">
    <text evidence="1">The sequence shown here is derived from an EMBL/GenBank/DDBJ whole genome shotgun (WGS) entry which is preliminary data.</text>
</comment>
<accession>A0ACA9MKG7</accession>
<protein>
    <submittedName>
        <fullName evidence="1">9530_t:CDS:1</fullName>
    </submittedName>
</protein>
<evidence type="ECO:0000313" key="2">
    <source>
        <dbReference type="Proteomes" id="UP000789860"/>
    </source>
</evidence>
<keyword evidence="2" id="KW-1185">Reference proteome</keyword>
<dbReference type="EMBL" id="CAJVPM010012574">
    <property type="protein sequence ID" value="CAG8589262.1"/>
    <property type="molecule type" value="Genomic_DNA"/>
</dbReference>
<gene>
    <name evidence="1" type="ORF">SCALOS_LOCUS6516</name>
</gene>